<dbReference type="AlphaFoldDB" id="A0A2T2XFN5"/>
<protein>
    <recommendedName>
        <fullName evidence="3">Stage III sporulation protein AB</fullName>
    </recommendedName>
</protein>
<dbReference type="EMBL" id="PXYW01000022">
    <property type="protein sequence ID" value="PSR33321.1"/>
    <property type="molecule type" value="Genomic_DNA"/>
</dbReference>
<dbReference type="Proteomes" id="UP000242972">
    <property type="component" value="Unassembled WGS sequence"/>
</dbReference>
<evidence type="ECO:0008006" key="3">
    <source>
        <dbReference type="Google" id="ProtNLM"/>
    </source>
</evidence>
<evidence type="ECO:0000313" key="2">
    <source>
        <dbReference type="Proteomes" id="UP000242972"/>
    </source>
</evidence>
<accession>A0A2T2XFN5</accession>
<reference evidence="1 2" key="1">
    <citation type="journal article" date="2014" name="BMC Genomics">
        <title>Comparison of environmental and isolate Sulfobacillus genomes reveals diverse carbon, sulfur, nitrogen, and hydrogen metabolisms.</title>
        <authorList>
            <person name="Justice N.B."/>
            <person name="Norman A."/>
            <person name="Brown C.T."/>
            <person name="Singh A."/>
            <person name="Thomas B.C."/>
            <person name="Banfield J.F."/>
        </authorList>
    </citation>
    <scope>NUCLEOTIDE SEQUENCE [LARGE SCALE GENOMIC DNA]</scope>
    <source>
        <strain evidence="1">AMDSBA4</strain>
    </source>
</reference>
<dbReference type="InterPro" id="IPR014198">
    <property type="entry name" value="Spore_III_AB"/>
</dbReference>
<comment type="caution">
    <text evidence="1">The sequence shown here is derived from an EMBL/GenBank/DDBJ whole genome shotgun (WGS) entry which is preliminary data.</text>
</comment>
<proteinExistence type="predicted"/>
<name>A0A2T2XFN5_9FIRM</name>
<organism evidence="1 2">
    <name type="scientific">Sulfobacillus benefaciens</name>
    <dbReference type="NCBI Taxonomy" id="453960"/>
    <lineage>
        <taxon>Bacteria</taxon>
        <taxon>Bacillati</taxon>
        <taxon>Bacillota</taxon>
        <taxon>Clostridia</taxon>
        <taxon>Eubacteriales</taxon>
        <taxon>Clostridiales Family XVII. Incertae Sedis</taxon>
        <taxon>Sulfobacillus</taxon>
    </lineage>
</organism>
<gene>
    <name evidence="1" type="ORF">C7B46_10285</name>
</gene>
<evidence type="ECO:0000313" key="1">
    <source>
        <dbReference type="EMBL" id="PSR33321.1"/>
    </source>
</evidence>
<sequence length="166" mass="18388">MRWLGAFFVVIAAVWLGRAVARPFRRRVQLLEAWVKCVGFLVPAISWRQATLSQALQEAAITYPILRSQLESVVDLLATRATDISQAFAQSLAGESALHPRDREVLIDMAAKLGSSAPDYQKEMLRSTEMLLKELASDARVEDLKQARLLESLISLSGVALVILLL</sequence>
<dbReference type="Pfam" id="PF09548">
    <property type="entry name" value="Spore_III_AB"/>
    <property type="match status" value="1"/>
</dbReference>